<dbReference type="Gene3D" id="1.10.290.10">
    <property type="entry name" value="Topoisomerase I, domain 4"/>
    <property type="match status" value="1"/>
</dbReference>
<evidence type="ECO:0000256" key="3">
    <source>
        <dbReference type="ARBA" id="ARBA00023125"/>
    </source>
</evidence>
<dbReference type="GO" id="GO:0003677">
    <property type="term" value="F:DNA binding"/>
    <property type="evidence" value="ECO:0007669"/>
    <property type="project" value="UniProtKB-KW"/>
</dbReference>
<dbReference type="InterPro" id="IPR034144">
    <property type="entry name" value="TOPRIM_TopoIII"/>
</dbReference>
<evidence type="ECO:0000259" key="6">
    <source>
        <dbReference type="PROSITE" id="PS50880"/>
    </source>
</evidence>
<evidence type="ECO:0000259" key="7">
    <source>
        <dbReference type="PROSITE" id="PS52039"/>
    </source>
</evidence>
<dbReference type="AlphaFoldDB" id="G0QRW6"/>
<dbReference type="InterPro" id="IPR013497">
    <property type="entry name" value="Topo_IA_cen"/>
</dbReference>
<keyword evidence="9" id="KW-1185">Reference proteome</keyword>
<comment type="function">
    <text evidence="5">Introduces a single-strand break via transesterification at a target site in duplex DNA. Releases the supercoiling and torsional tension of DNA introduced during the DNA replication and transcription by transiently cleaving and rejoining one strand of the DNA duplex. The scissile phosphodiester is attacked by the catalytic tyrosine of the enzyme, resulting in the formation of a DNA-(5'-phosphotyrosyl)-enzyme intermediate and the expulsion of a 3'-OH DNA strand.</text>
</comment>
<sequence length="482" mass="57289">MQRFKNIINVAEKPSVAKEVTKILSKGRHSNIQSESKFNPIYKFNYQLYQQPVNMLFTSVTGHIIQTKFDDKFKNWTQVNPQILLDPNTEILRFIAEDKKKIEENLKIISRDADTLILWLDCDREGEAIAYEVIDICQSINRNLQIKRAQFSSLDYQNINRAINNLREPKKELNDAVQARIEIDLRIGAAFTRFQTINLQNKFQSLKQSKEIISYGPCQFPTLGFVVERYNQIQLFKEEKFWYIQGSFTWNEGQQQYICDLKWERVRLYDQEVASLFYIQCTHDERNQFNPKGIVVKKIEKETKNKNLIHQLQLIQQNKVAHYQEWVLKKQCKQPNIYIRMAIQVIQGLKQINILLECQTIYQNSQYNYKKSHKIGDLLHLKSKKTFKDQNKEIKQMKPILRFTQLNLLKETNQSLKNGKYMNLQLVIILLHAVKMPQELKLKQIYYLIKRSLLFQDQRQNLVITQMYGFTKNGKIQLYLIS</sequence>
<organism evidence="8 9">
    <name type="scientific">Ichthyophthirius multifiliis</name>
    <name type="common">White spot disease agent</name>
    <name type="synonym">Ich</name>
    <dbReference type="NCBI Taxonomy" id="5932"/>
    <lineage>
        <taxon>Eukaryota</taxon>
        <taxon>Sar</taxon>
        <taxon>Alveolata</taxon>
        <taxon>Ciliophora</taxon>
        <taxon>Intramacronucleata</taxon>
        <taxon>Oligohymenophorea</taxon>
        <taxon>Hymenostomatida</taxon>
        <taxon>Ophryoglenina</taxon>
        <taxon>Ichthyophthirius</taxon>
    </lineage>
</organism>
<dbReference type="Pfam" id="PF01131">
    <property type="entry name" value="Topoisom_bac"/>
    <property type="match status" value="1"/>
</dbReference>
<dbReference type="RefSeq" id="XP_004035482.1">
    <property type="nucleotide sequence ID" value="XM_004035434.1"/>
</dbReference>
<dbReference type="PROSITE" id="PS52039">
    <property type="entry name" value="TOPO_IA_2"/>
    <property type="match status" value="1"/>
</dbReference>
<dbReference type="Gene3D" id="3.40.50.140">
    <property type="match status" value="1"/>
</dbReference>
<dbReference type="GO" id="GO:0006265">
    <property type="term" value="P:DNA topological change"/>
    <property type="evidence" value="ECO:0007669"/>
    <property type="project" value="InterPro"/>
</dbReference>
<dbReference type="GeneID" id="14908148"/>
<evidence type="ECO:0000313" key="8">
    <source>
        <dbReference type="EMBL" id="EGR31996.1"/>
    </source>
</evidence>
<dbReference type="InterPro" id="IPR000380">
    <property type="entry name" value="Topo_IA"/>
</dbReference>
<dbReference type="eggNOG" id="KOG1956">
    <property type="taxonomic scope" value="Eukaryota"/>
</dbReference>
<dbReference type="GO" id="GO:0005634">
    <property type="term" value="C:nucleus"/>
    <property type="evidence" value="ECO:0007669"/>
    <property type="project" value="TreeGrafter"/>
</dbReference>
<dbReference type="GO" id="GO:0006310">
    <property type="term" value="P:DNA recombination"/>
    <property type="evidence" value="ECO:0007669"/>
    <property type="project" value="TreeGrafter"/>
</dbReference>
<gene>
    <name evidence="8" type="ORF">IMG5_098220</name>
</gene>
<dbReference type="InterPro" id="IPR006171">
    <property type="entry name" value="TOPRIM_dom"/>
</dbReference>
<dbReference type="GO" id="GO:0006281">
    <property type="term" value="P:DNA repair"/>
    <property type="evidence" value="ECO:0007669"/>
    <property type="project" value="TreeGrafter"/>
</dbReference>
<dbReference type="Proteomes" id="UP000008983">
    <property type="component" value="Unassembled WGS sequence"/>
</dbReference>
<dbReference type="SMART" id="SM00436">
    <property type="entry name" value="TOP1Bc"/>
    <property type="match status" value="1"/>
</dbReference>
<dbReference type="Gene3D" id="2.70.20.10">
    <property type="entry name" value="Topoisomerase I, domain 3"/>
    <property type="match status" value="1"/>
</dbReference>
<dbReference type="GO" id="GO:0003917">
    <property type="term" value="F:DNA topoisomerase type I (single strand cut, ATP-independent) activity"/>
    <property type="evidence" value="ECO:0007669"/>
    <property type="project" value="UniProtKB-EC"/>
</dbReference>
<dbReference type="OrthoDB" id="430051at2759"/>
<name>G0QRW6_ICHMU</name>
<dbReference type="InterPro" id="IPR013826">
    <property type="entry name" value="Topo_IA_cen_sub3"/>
</dbReference>
<evidence type="ECO:0000256" key="5">
    <source>
        <dbReference type="RuleBase" id="RU362092"/>
    </source>
</evidence>
<comment type="similarity">
    <text evidence="1 5">Belongs to the type IA topoisomerase family.</text>
</comment>
<dbReference type="InterPro" id="IPR023405">
    <property type="entry name" value="Topo_IA_core_domain"/>
</dbReference>
<dbReference type="EC" id="5.6.2.1" evidence="5"/>
<feature type="domain" description="Topo IA-type catalytic" evidence="7">
    <location>
        <begin position="170"/>
        <end position="482"/>
    </location>
</feature>
<dbReference type="Pfam" id="PF01751">
    <property type="entry name" value="Toprim"/>
    <property type="match status" value="1"/>
</dbReference>
<keyword evidence="2 5" id="KW-0799">Topoisomerase</keyword>
<dbReference type="PANTHER" id="PTHR11390">
    <property type="entry name" value="PROKARYOTIC DNA TOPOISOMERASE"/>
    <property type="match status" value="1"/>
</dbReference>
<dbReference type="InterPro" id="IPR013824">
    <property type="entry name" value="Topo_IA_cen_sub1"/>
</dbReference>
<dbReference type="InParanoid" id="G0QRW6"/>
<evidence type="ECO:0000256" key="2">
    <source>
        <dbReference type="ARBA" id="ARBA00023029"/>
    </source>
</evidence>
<evidence type="ECO:0000256" key="1">
    <source>
        <dbReference type="ARBA" id="ARBA00009446"/>
    </source>
</evidence>
<keyword evidence="3 5" id="KW-0238">DNA-binding</keyword>
<accession>G0QRW6</accession>
<evidence type="ECO:0000313" key="9">
    <source>
        <dbReference type="Proteomes" id="UP000008983"/>
    </source>
</evidence>
<dbReference type="FunFam" id="3.40.50.140:FF:000003">
    <property type="entry name" value="DNA topoisomerase"/>
    <property type="match status" value="1"/>
</dbReference>
<dbReference type="InterPro" id="IPR003601">
    <property type="entry name" value="Topo_IA_2"/>
</dbReference>
<dbReference type="InterPro" id="IPR013825">
    <property type="entry name" value="Topo_IA_cen_sub2"/>
</dbReference>
<reference evidence="8 9" key="1">
    <citation type="submission" date="2011-07" db="EMBL/GenBank/DDBJ databases">
        <authorList>
            <person name="Coyne R."/>
            <person name="Brami D."/>
            <person name="Johnson J."/>
            <person name="Hostetler J."/>
            <person name="Hannick L."/>
            <person name="Clark T."/>
            <person name="Cassidy-Hanley D."/>
            <person name="Inman J."/>
        </authorList>
    </citation>
    <scope>NUCLEOTIDE SEQUENCE [LARGE SCALE GENOMIC DNA]</scope>
    <source>
        <strain evidence="8 9">G5</strain>
    </source>
</reference>
<comment type="catalytic activity">
    <reaction evidence="5">
        <text>ATP-independent breakage of single-stranded DNA, followed by passage and rejoining.</text>
        <dbReference type="EC" id="5.6.2.1"/>
    </reaction>
</comment>
<dbReference type="Gene3D" id="1.10.460.10">
    <property type="entry name" value="Topoisomerase I, domain 2"/>
    <property type="match status" value="1"/>
</dbReference>
<keyword evidence="4 5" id="KW-0413">Isomerase</keyword>
<dbReference type="SMART" id="SM00493">
    <property type="entry name" value="TOPRIM"/>
    <property type="match status" value="1"/>
</dbReference>
<dbReference type="GO" id="GO:0031422">
    <property type="term" value="C:RecQ family helicase-topoisomerase III complex"/>
    <property type="evidence" value="ECO:0007669"/>
    <property type="project" value="TreeGrafter"/>
</dbReference>
<dbReference type="EMBL" id="GL983803">
    <property type="protein sequence ID" value="EGR31996.1"/>
    <property type="molecule type" value="Genomic_DNA"/>
</dbReference>
<feature type="domain" description="Toprim" evidence="6">
    <location>
        <begin position="6"/>
        <end position="152"/>
    </location>
</feature>
<dbReference type="CDD" id="cd03362">
    <property type="entry name" value="TOPRIM_TopoIA_TopoIII"/>
    <property type="match status" value="1"/>
</dbReference>
<dbReference type="SUPFAM" id="SSF56712">
    <property type="entry name" value="Prokaryotic type I DNA topoisomerase"/>
    <property type="match status" value="1"/>
</dbReference>
<evidence type="ECO:0000256" key="4">
    <source>
        <dbReference type="ARBA" id="ARBA00023235"/>
    </source>
</evidence>
<proteinExistence type="inferred from homology"/>
<dbReference type="PROSITE" id="PS50880">
    <property type="entry name" value="TOPRIM"/>
    <property type="match status" value="1"/>
</dbReference>
<dbReference type="STRING" id="857967.G0QRW6"/>
<dbReference type="PANTHER" id="PTHR11390:SF21">
    <property type="entry name" value="DNA TOPOISOMERASE 3-ALPHA"/>
    <property type="match status" value="1"/>
</dbReference>
<protein>
    <recommendedName>
        <fullName evidence="5">DNA topoisomerase</fullName>
        <ecNumber evidence="5">5.6.2.1</ecNumber>
    </recommendedName>
</protein>